<comment type="pathway">
    <text evidence="2 10">Carbohydrate degradation; glycolysis; D-glyceraldehyde 3-phosphate and glycerone phosphate from D-glucose: step 4/4.</text>
</comment>
<dbReference type="Proteomes" id="UP000582659">
    <property type="component" value="Unassembled WGS sequence"/>
</dbReference>
<evidence type="ECO:0000256" key="6">
    <source>
        <dbReference type="ARBA" id="ARBA00023152"/>
    </source>
</evidence>
<reference evidence="11" key="1">
    <citation type="submission" date="2020-09" db="EMBL/GenBank/DDBJ databases">
        <authorList>
            <person name="Kikuchi T."/>
        </authorList>
    </citation>
    <scope>NUCLEOTIDE SEQUENCE</scope>
    <source>
        <strain evidence="11">Ka4C1</strain>
    </source>
</reference>
<keyword evidence="7 9" id="KW-0456">Lyase</keyword>
<dbReference type="Gene3D" id="2.40.70.10">
    <property type="entry name" value="Acid Proteases"/>
    <property type="match status" value="1"/>
</dbReference>
<dbReference type="PANTHER" id="PTHR11627">
    <property type="entry name" value="FRUCTOSE-BISPHOSPHATE ALDOLASE"/>
    <property type="match status" value="1"/>
</dbReference>
<dbReference type="OrthoDB" id="36455at2759"/>
<dbReference type="EMBL" id="CAJFCV020000003">
    <property type="protein sequence ID" value="CAG9111025.1"/>
    <property type="molecule type" value="Genomic_DNA"/>
</dbReference>
<dbReference type="CDD" id="cd00948">
    <property type="entry name" value="FBP_aldolase_I_a"/>
    <property type="match status" value="1"/>
</dbReference>
<comment type="catalytic activity">
    <reaction evidence="1 9">
        <text>beta-D-fructose 1,6-bisphosphate = D-glyceraldehyde 3-phosphate + dihydroxyacetone phosphate</text>
        <dbReference type="Rhea" id="RHEA:14729"/>
        <dbReference type="ChEBI" id="CHEBI:32966"/>
        <dbReference type="ChEBI" id="CHEBI:57642"/>
        <dbReference type="ChEBI" id="CHEBI:59776"/>
        <dbReference type="EC" id="4.1.2.13"/>
    </reaction>
</comment>
<accession>A0A811L4R3</accession>
<dbReference type="InterPro" id="IPR029768">
    <property type="entry name" value="Aldolase_I_AS"/>
</dbReference>
<evidence type="ECO:0000313" key="12">
    <source>
        <dbReference type="Proteomes" id="UP000659654"/>
    </source>
</evidence>
<dbReference type="AlphaFoldDB" id="A0A811L4R3"/>
<dbReference type="NCBIfam" id="NF033379">
    <property type="entry name" value="FrucBisAld_I"/>
    <property type="match status" value="1"/>
</dbReference>
<dbReference type="InterPro" id="IPR000741">
    <property type="entry name" value="FBA_I"/>
</dbReference>
<evidence type="ECO:0000256" key="5">
    <source>
        <dbReference type="ARBA" id="ARBA00013779"/>
    </source>
</evidence>
<evidence type="ECO:0000256" key="2">
    <source>
        <dbReference type="ARBA" id="ARBA00004714"/>
    </source>
</evidence>
<dbReference type="GO" id="GO:0004332">
    <property type="term" value="F:fructose-bisphosphate aldolase activity"/>
    <property type="evidence" value="ECO:0007669"/>
    <property type="project" value="UniProtKB-EC"/>
</dbReference>
<comment type="similarity">
    <text evidence="3 9">Belongs to the class I fructose-bisphosphate aldolase family.</text>
</comment>
<dbReference type="Proteomes" id="UP000659654">
    <property type="component" value="Unassembled WGS sequence"/>
</dbReference>
<evidence type="ECO:0000256" key="7">
    <source>
        <dbReference type="ARBA" id="ARBA00023239"/>
    </source>
</evidence>
<dbReference type="GO" id="GO:0006096">
    <property type="term" value="P:glycolytic process"/>
    <property type="evidence" value="ECO:0007669"/>
    <property type="project" value="UniProtKB-UniPathway"/>
</dbReference>
<gene>
    <name evidence="11" type="ORF">BXYJ_LOCUS7598</name>
</gene>
<dbReference type="EMBL" id="CAJFDI010000003">
    <property type="protein sequence ID" value="CAD5222676.1"/>
    <property type="molecule type" value="Genomic_DNA"/>
</dbReference>
<evidence type="ECO:0000256" key="4">
    <source>
        <dbReference type="ARBA" id="ARBA00013068"/>
    </source>
</evidence>
<comment type="caution">
    <text evidence="11">The sequence shown here is derived from an EMBL/GenBank/DDBJ whole genome shotgun (WGS) entry which is preliminary data.</text>
</comment>
<protein>
    <recommendedName>
        <fullName evidence="5 9">Fructose-bisphosphate aldolase</fullName>
        <ecNumber evidence="4 9">4.1.2.13</ecNumber>
    </recommendedName>
</protein>
<dbReference type="Pfam" id="PF00274">
    <property type="entry name" value="Glycolytic"/>
    <property type="match status" value="1"/>
</dbReference>
<dbReference type="SUPFAM" id="SSF50630">
    <property type="entry name" value="Acid proteases"/>
    <property type="match status" value="1"/>
</dbReference>
<sequence length="752" mass="83359">MLYVHTYKGAVVNQGDSPQAAKFVQDLMHWLLLCSTLPLLFQASASAVIQFYALDGGVVQTSVQYFGSDCMWVLSQITLTSADIMLPDADCNNTYGVCPKYCNQAEFCRIYCNPICCTSEEQRIKFCSDIIERPYQHNSTEFRITGQYYRTDSAAGVWAEDVFWVNDIRKIIRVGTVPIALRVVKKGFNAQGGEALIGLGRQSKANGIVHILQRRGFIDNAIVTIAYRGSFSLYYILGEYNERYCSRDRRTVNVVGELQWMFDAKQAAFLNHKTEEHDFRIILESDSMTRMPRHLLHSFLETGIISPEYKKYVIRPNFYKINPAHLNNTFEFFFKLNEDLTLYSDLASVVLPELHFPSRKSLVLQAAALDPNPDGVEWVSGFNQGNMAEVGGSYQPALTKEQQDELVAIAAKITQPGKGILAADESTGTIGKRLASVNLENTETNRQKYRQLLFTTPSFGQHISGVILYEETFHQKTDKGERFVDVIRKAGAVPGIKLDLGVVPLAGTLGEGTTQGLDNLAKRAAEFKKGGCDFAKWRCVLHIGKHVPSHVALQENANVLARYASICQQNGLVPIVEPEVLCDGDHDLERCQKVTEQTLAYTYKALADHHVFLEGTLLKPNMVTPGQSHSKKATPEEVGLATVTALRRGVPAAVPGIVFLSGGQSEIDATKNLNAINQVDLVKPWRLSFSYGRALQASVLKAWQGKDANIEAAQKVLLHRSKANGDAQLGKYQGEEGAAAAAESLFVKNHSY</sequence>
<name>A0A811L4R3_BURXY</name>
<dbReference type="SMR" id="A0A811L4R3"/>
<dbReference type="PROSITE" id="PS00158">
    <property type="entry name" value="ALDOLASE_CLASS_I"/>
    <property type="match status" value="1"/>
</dbReference>
<proteinExistence type="inferred from homology"/>
<evidence type="ECO:0000256" key="3">
    <source>
        <dbReference type="ARBA" id="ARBA00010387"/>
    </source>
</evidence>
<dbReference type="InterPro" id="IPR021109">
    <property type="entry name" value="Peptidase_aspartic_dom_sf"/>
</dbReference>
<dbReference type="Gene3D" id="3.20.20.70">
    <property type="entry name" value="Aldolase class I"/>
    <property type="match status" value="1"/>
</dbReference>
<evidence type="ECO:0000256" key="1">
    <source>
        <dbReference type="ARBA" id="ARBA00000441"/>
    </source>
</evidence>
<organism evidence="11 12">
    <name type="scientific">Bursaphelenchus xylophilus</name>
    <name type="common">Pinewood nematode worm</name>
    <name type="synonym">Aphelenchoides xylophilus</name>
    <dbReference type="NCBI Taxonomy" id="6326"/>
    <lineage>
        <taxon>Eukaryota</taxon>
        <taxon>Metazoa</taxon>
        <taxon>Ecdysozoa</taxon>
        <taxon>Nematoda</taxon>
        <taxon>Chromadorea</taxon>
        <taxon>Rhabditida</taxon>
        <taxon>Tylenchina</taxon>
        <taxon>Tylenchomorpha</taxon>
        <taxon>Aphelenchoidea</taxon>
        <taxon>Aphelenchoididae</taxon>
        <taxon>Bursaphelenchus</taxon>
    </lineage>
</organism>
<dbReference type="InterPro" id="IPR013785">
    <property type="entry name" value="Aldolase_TIM"/>
</dbReference>
<dbReference type="FunFam" id="3.20.20.70:FF:000140">
    <property type="entry name" value="Fructose-bisphosphate aldolase"/>
    <property type="match status" value="1"/>
</dbReference>
<evidence type="ECO:0000256" key="8">
    <source>
        <dbReference type="ARBA" id="ARBA00023270"/>
    </source>
</evidence>
<evidence type="ECO:0000313" key="11">
    <source>
        <dbReference type="EMBL" id="CAD5222676.1"/>
    </source>
</evidence>
<dbReference type="SUPFAM" id="SSF51569">
    <property type="entry name" value="Aldolase"/>
    <property type="match status" value="1"/>
</dbReference>
<dbReference type="EC" id="4.1.2.13" evidence="4 9"/>
<dbReference type="UniPathway" id="UPA00109">
    <property type="reaction ID" value="UER00183"/>
</dbReference>
<keyword evidence="12" id="KW-1185">Reference proteome</keyword>
<evidence type="ECO:0000256" key="9">
    <source>
        <dbReference type="RuleBase" id="RU003994"/>
    </source>
</evidence>
<keyword evidence="8" id="KW-0704">Schiff base</keyword>
<keyword evidence="6 9" id="KW-0324">Glycolysis</keyword>
<evidence type="ECO:0000256" key="10">
    <source>
        <dbReference type="RuleBase" id="RU004257"/>
    </source>
</evidence>